<gene>
    <name evidence="1" type="ORF">GCM10009827_109560</name>
</gene>
<dbReference type="Proteomes" id="UP001501470">
    <property type="component" value="Unassembled WGS sequence"/>
</dbReference>
<sequence>MVSGREGRGGGTTVGTAPRSWFAQFSGQTTLRLSRRGCNAGPRVGDGVPGVKEAFEEVYDAAGGASFLGLPSADAYEFGPGVVQHLRGACCGHPAVICAVSGWSAVVITADLWNGIAQVGAGRRGARRRLPGPYGRRRSVLRRPCSRSGADRADPGAEAASAENLIRAAQRVYGGLMGVLSDGRS</sequence>
<comment type="caution">
    <text evidence="1">The sequence shown here is derived from an EMBL/GenBank/DDBJ whole genome shotgun (WGS) entry which is preliminary data.</text>
</comment>
<keyword evidence="2" id="KW-1185">Reference proteome</keyword>
<accession>A0ABP4P347</accession>
<organism evidence="1 2">
    <name type="scientific">Dactylosporangium maewongense</name>
    <dbReference type="NCBI Taxonomy" id="634393"/>
    <lineage>
        <taxon>Bacteria</taxon>
        <taxon>Bacillati</taxon>
        <taxon>Actinomycetota</taxon>
        <taxon>Actinomycetes</taxon>
        <taxon>Micromonosporales</taxon>
        <taxon>Micromonosporaceae</taxon>
        <taxon>Dactylosporangium</taxon>
    </lineage>
</organism>
<reference evidence="2" key="1">
    <citation type="journal article" date="2019" name="Int. J. Syst. Evol. Microbiol.">
        <title>The Global Catalogue of Microorganisms (GCM) 10K type strain sequencing project: providing services to taxonomists for standard genome sequencing and annotation.</title>
        <authorList>
            <consortium name="The Broad Institute Genomics Platform"/>
            <consortium name="The Broad Institute Genome Sequencing Center for Infectious Disease"/>
            <person name="Wu L."/>
            <person name="Ma J."/>
        </authorList>
    </citation>
    <scope>NUCLEOTIDE SEQUENCE [LARGE SCALE GENOMIC DNA]</scope>
    <source>
        <strain evidence="2">JCM 15933</strain>
    </source>
</reference>
<evidence type="ECO:0000313" key="2">
    <source>
        <dbReference type="Proteomes" id="UP001501470"/>
    </source>
</evidence>
<name>A0ABP4P347_9ACTN</name>
<proteinExistence type="predicted"/>
<dbReference type="EMBL" id="BAAAQD010000043">
    <property type="protein sequence ID" value="GAA1569852.1"/>
    <property type="molecule type" value="Genomic_DNA"/>
</dbReference>
<evidence type="ECO:0000313" key="1">
    <source>
        <dbReference type="EMBL" id="GAA1569852.1"/>
    </source>
</evidence>
<protein>
    <submittedName>
        <fullName evidence="1">Uncharacterized protein</fullName>
    </submittedName>
</protein>